<sequence length="75" mass="8512">MQKKLATNKKKSKIIALCRCLAHKCRLETTPALHFYNAAEETPPDFGGIVLFHLLLLKTFLNGIDEKAGVYMFFL</sequence>
<keyword evidence="2" id="KW-1185">Reference proteome</keyword>
<dbReference type="AlphaFoldDB" id="E8LN67"/>
<gene>
    <name evidence="1" type="ORF">HMPREF9444_02221</name>
</gene>
<name>E8LN67_SUCHY</name>
<reference evidence="1 2" key="1">
    <citation type="submission" date="2011-01" db="EMBL/GenBank/DDBJ databases">
        <authorList>
            <person name="Weinstock G."/>
            <person name="Sodergren E."/>
            <person name="Clifton S."/>
            <person name="Fulton L."/>
            <person name="Fulton B."/>
            <person name="Courtney L."/>
            <person name="Fronick C."/>
            <person name="Harrison M."/>
            <person name="Strong C."/>
            <person name="Farmer C."/>
            <person name="Delahaunty K."/>
            <person name="Markovic C."/>
            <person name="Hall O."/>
            <person name="Minx P."/>
            <person name="Tomlinson C."/>
            <person name="Mitreva M."/>
            <person name="Hou S."/>
            <person name="Chen J."/>
            <person name="Wollam A."/>
            <person name="Pepin K.H."/>
            <person name="Johnson M."/>
            <person name="Bhonagiri V."/>
            <person name="Zhang X."/>
            <person name="Suruliraj S."/>
            <person name="Warren W."/>
            <person name="Chinwalla A."/>
            <person name="Mardis E.R."/>
            <person name="Wilson R.K."/>
        </authorList>
    </citation>
    <scope>NUCLEOTIDE SEQUENCE [LARGE SCALE GENOMIC DNA]</scope>
    <source>
        <strain evidence="2">DSM 22608 / JCM 16073 / KCTC 15190 / YIT 12066</strain>
    </source>
</reference>
<dbReference type="Proteomes" id="UP000018458">
    <property type="component" value="Unassembled WGS sequence"/>
</dbReference>
<organism evidence="1 2">
    <name type="scientific">Succinatimonas hippei (strain DSM 22608 / JCM 16073 / KCTC 15190 / YIT 12066)</name>
    <dbReference type="NCBI Taxonomy" id="762983"/>
    <lineage>
        <taxon>Bacteria</taxon>
        <taxon>Pseudomonadati</taxon>
        <taxon>Pseudomonadota</taxon>
        <taxon>Gammaproteobacteria</taxon>
        <taxon>Aeromonadales</taxon>
        <taxon>Succinivibrionaceae</taxon>
        <taxon>Succinatimonas</taxon>
    </lineage>
</organism>
<dbReference type="EMBL" id="AEVO01000159">
    <property type="protein sequence ID" value="EFY06015.1"/>
    <property type="molecule type" value="Genomic_DNA"/>
</dbReference>
<protein>
    <submittedName>
        <fullName evidence="1">Uncharacterized protein</fullName>
    </submittedName>
</protein>
<evidence type="ECO:0000313" key="2">
    <source>
        <dbReference type="Proteomes" id="UP000018458"/>
    </source>
</evidence>
<proteinExistence type="predicted"/>
<accession>E8LN67</accession>
<comment type="caution">
    <text evidence="1">The sequence shown here is derived from an EMBL/GenBank/DDBJ whole genome shotgun (WGS) entry which is preliminary data.</text>
</comment>
<evidence type="ECO:0000313" key="1">
    <source>
        <dbReference type="EMBL" id="EFY06015.1"/>
    </source>
</evidence>
<dbReference type="HOGENOM" id="CLU_2669705_0_0_6"/>
<dbReference type="STRING" id="762983.HMPREF9444_02221"/>